<comment type="caution">
    <text evidence="5">Lacks conserved residue(s) required for the propagation of feature annotation.</text>
</comment>
<dbReference type="Proteomes" id="UP000179179">
    <property type="component" value="Unassembled WGS sequence"/>
</dbReference>
<dbReference type="InterPro" id="IPR050091">
    <property type="entry name" value="PKS_NRPS_Biosynth_Enz"/>
</dbReference>
<dbReference type="InterPro" id="IPR020841">
    <property type="entry name" value="PKS_Beta-ketoAc_synthase_dom"/>
</dbReference>
<dbReference type="Gene3D" id="3.40.47.10">
    <property type="match status" value="1"/>
</dbReference>
<dbReference type="Gene3D" id="3.40.366.10">
    <property type="entry name" value="Malonyl-Coenzyme A Acyl Carrier Protein, domain 2"/>
    <property type="match status" value="1"/>
</dbReference>
<organism evidence="10 11">
    <name type="scientific">Aspergillus bombycis</name>
    <dbReference type="NCBI Taxonomy" id="109264"/>
    <lineage>
        <taxon>Eukaryota</taxon>
        <taxon>Fungi</taxon>
        <taxon>Dikarya</taxon>
        <taxon>Ascomycota</taxon>
        <taxon>Pezizomycotina</taxon>
        <taxon>Eurotiomycetes</taxon>
        <taxon>Eurotiomycetidae</taxon>
        <taxon>Eurotiales</taxon>
        <taxon>Aspergillaceae</taxon>
        <taxon>Aspergillus</taxon>
    </lineage>
</organism>
<dbReference type="GO" id="GO:0044550">
    <property type="term" value="P:secondary metabolite biosynthetic process"/>
    <property type="evidence" value="ECO:0007669"/>
    <property type="project" value="TreeGrafter"/>
</dbReference>
<keyword evidence="3" id="KW-0808">Transferase</keyword>
<dbReference type="Pfam" id="PF08240">
    <property type="entry name" value="ADH_N"/>
    <property type="match status" value="1"/>
</dbReference>
<evidence type="ECO:0000256" key="5">
    <source>
        <dbReference type="PROSITE-ProRule" id="PRU01363"/>
    </source>
</evidence>
<gene>
    <name evidence="10" type="ORF">ABOM_001247</name>
</gene>
<dbReference type="GeneID" id="34444637"/>
<dbReference type="Pfam" id="PF00698">
    <property type="entry name" value="Acyl_transf_1"/>
    <property type="match status" value="1"/>
</dbReference>
<dbReference type="InterPro" id="IPR013154">
    <property type="entry name" value="ADH-like_N"/>
</dbReference>
<dbReference type="InterPro" id="IPR018201">
    <property type="entry name" value="Ketoacyl_synth_AS"/>
</dbReference>
<dbReference type="InterPro" id="IPR014043">
    <property type="entry name" value="Acyl_transferase_dom"/>
</dbReference>
<sequence>MMDSQGHSSQASSTYTPESHEGNFTERERIAIVGMSCRMPGDVSNPVEFWNMCARARSGWSEIPPERFSPEAFYHPNAGKKGTHNARGGHFLSDNVALFDAPFFNVTAAEATAMDPQQRLLLEGTYEAFENAGISKSEVVGGNIGVFMGGYGADYQLLGHKDTETVPMYFATGTCKGLMSNRVSYYFDLKGPSVTIDTACSSSLVALHLACQSLRAGESTAAVVGGVHLNISPDSFATMSSQRLFSETGKSHAFDHRGTGGYGRGEGVGCLILKRLPDALRSNDRIRAVIVNSGTNQDGRTNGITLPNGSAQEDLIRSVYREANIYPEEVGFVEAHGTGTKVGDPIEAKALANVLGKGRTPDDPLLVGSVKTNIGHLEAASGIASVIKAAMMLERGFILPNCDFEKFPTSIPTNLNIKVPTCQTPWPANKRYISINNFGFGGANAHVVLEKGSRPAAPVEVSVDAPGSDQREPRRLFVLSAHDEKAARASMENLIVYLERKPEAFEINMPRNLAYTLGERRSVMSWRIALSATGSSDLARQLVDRQSRPVRSKQPTTVAFVFTGQGAQWNAMGRELLMTYPVFSATLRATDAVLATLGADFSLVEELLKEAETTQVNEPHISQPICTAIQIALVDLLHSWNIKASAVTGHSSGEIASAYASNALTLEDCMAVAYHRGRTARFLVGNSTLPPGAMLAVGAGPDEIKAMMSTVNQGRIGIACVNSPKSVTISGDKAGISQLEQILEKQGVFHRLLKVNVAYHSHHMQAVADNYRTSIAHIRPKHGRSAVRFHSSLRGRLIDTQELTADYWVQNLTSTVLFADSLSDMCSYDATANDPDGIKFRTTVLLEIGPHAALEGPIKQTVSKGFSDGSLVYASMLRRNKDATETAQKAAGELFMRGIPIDLGAINRPAAATSLPQVLTDMPPYPFQHDTPYWHSSRISQKYLSKERPPRNEIIGILADYANDLSPEWRHVFQLDDLPWLRDHKIQGIVTFPMAGFITMGIEAALQCQTLGLCDLKKNSNTHKESCNSVTRVDLRDFAIQTPLVLDEDMEVEMVTKLSPFMLGPHTSSARWTEFVVSSWTRQRGWTQHCRGLVSAAKGSTTLETPATIHENRGYAAGKSSRMTSLCNEKQCRTQIDCTSMYASLEAVGTTYGKTLQGLKNVAITDTEQLAVAELIIPHTAAIMPQAYENSYFVHPAVLENTFQAVWPLLGAGTTGLNALYMVTAVKQMSLSCGIQTDTGPPLRVFASPKSALAQGISIQKQQRAQKQADTNFSLVVTSLNNHDEALISLDGLKVMPVYQSESPSLEESTRGLCYKVDWKPVYEGIVLDGASSNADTCSEGSNEPSFALLGPVTILYRQEDQFDIAFKLSKTLEERTESPVELQSFGPDSEVATNTPTGIVIVLIEIGRSILPSMSDNEFRWMKETVLKASGLLWVLRNDYAGHQDPNSHLATGFARCIRAETDRRFAVLELDAITARSQSNTLESDAVSHIVEVFTRCLSPQGQVFSTHPSSDMEYRVRDGELLVPRVTYDHKVDNFVQSEAHGEEILEVRPFYSRDKDLRPPLKLSIGTPGALDSIYFIPDTVVGTALEADEVEIEIKTTAINARDISQVMGHASSSFIGTECSGIITQVGSRVRRFSVGDRVCAVNTKGAYSQFTRCKYTSVSRIPDEMTFGTAATIPAAYCTAYYSLVKMGRLSKDEIVLIHAGTSDIGLAAIKLAQYIGAEIYVTVKSEIEKGFLVDTFKDTLPEDHILFHEDPRFGAALCQATSRSGGDGGVDVILNSSGVSGDRLRETWECIAHFGRFIEVGKRDIKEDSWLPMRPFGYNATFCSVDLAVIANEKPQLMKRLMSDVFTMIQNGVIAPLTIEQTKSISEVVEAFSLVQSGEVINKVVLLHGEEDRVKAPIPPLPTTLLHANATYIIIGGTGGLGREITRWMISKGARNLVLLSRSSSTQGKMARLIQDATRNGANITLQQCDVADRSQVRKVLQELGSANKPPVRGIIQGSMVFENMLFEDMQYPLWRRVMAPKVAGTWNIHHELQAGGHQPDFFIMLSSISGIIGSRGQAPYAAANAFLDAFAEFRQAQGLPATTIDIAPVLDAGRLAEDNLGDAKIFSEKFASDAISQNEVMALLGAAISGVMPAGQPQCLTGLRLTGESIKFRFWAHDPRFESLLKEAELSLGDASDTNGGAKSLNTLIKQAQVEGEAQAVDVVYTALANKIADILMIPVEDIHPTSSVVTCGLDSLAAVEFRNWMSREMSAQLQILEIITSSNLEVLSKTVLSKRK</sequence>
<dbReference type="InterPro" id="IPR016035">
    <property type="entry name" value="Acyl_Trfase/lysoPLipase"/>
</dbReference>
<dbReference type="Pfam" id="PF02801">
    <property type="entry name" value="Ketoacyl-synt_C"/>
    <property type="match status" value="1"/>
</dbReference>
<dbReference type="CDD" id="cd05195">
    <property type="entry name" value="enoyl_red"/>
    <property type="match status" value="1"/>
</dbReference>
<feature type="region of interest" description="N-terminal hotdog fold" evidence="5">
    <location>
        <begin position="952"/>
        <end position="1101"/>
    </location>
</feature>
<dbReference type="InterPro" id="IPR014030">
    <property type="entry name" value="Ketoacyl_synth_N"/>
</dbReference>
<dbReference type="PROSITE" id="PS52019">
    <property type="entry name" value="PKS_MFAS_DH"/>
    <property type="match status" value="1"/>
</dbReference>
<dbReference type="InterPro" id="IPR032821">
    <property type="entry name" value="PKS_assoc"/>
</dbReference>
<dbReference type="PROSITE" id="PS52004">
    <property type="entry name" value="KS3_2"/>
    <property type="match status" value="1"/>
</dbReference>
<keyword evidence="2" id="KW-0597">Phosphoprotein</keyword>
<dbReference type="SUPFAM" id="SSF52151">
    <property type="entry name" value="FabD/lysophospholipase-like"/>
    <property type="match status" value="1"/>
</dbReference>
<feature type="region of interest" description="C-terminal hotdog fold" evidence="5">
    <location>
        <begin position="1133"/>
        <end position="1304"/>
    </location>
</feature>
<feature type="domain" description="Ketosynthase family 3 (KS3)" evidence="8">
    <location>
        <begin position="27"/>
        <end position="451"/>
    </location>
</feature>
<evidence type="ECO:0000259" key="8">
    <source>
        <dbReference type="PROSITE" id="PS52004"/>
    </source>
</evidence>
<dbReference type="InterPro" id="IPR020807">
    <property type="entry name" value="PKS_DH"/>
</dbReference>
<dbReference type="PANTHER" id="PTHR43775:SF13">
    <property type="entry name" value="POLYKETIDE SYNTHASE 1"/>
    <property type="match status" value="1"/>
</dbReference>
<dbReference type="SMART" id="SM00826">
    <property type="entry name" value="PKS_DH"/>
    <property type="match status" value="1"/>
</dbReference>
<dbReference type="Pfam" id="PF08659">
    <property type="entry name" value="KR"/>
    <property type="match status" value="1"/>
</dbReference>
<dbReference type="SUPFAM" id="SSF51735">
    <property type="entry name" value="NAD(P)-binding Rossmann-fold domains"/>
    <property type="match status" value="2"/>
</dbReference>
<evidence type="ECO:0000256" key="2">
    <source>
        <dbReference type="ARBA" id="ARBA00022553"/>
    </source>
</evidence>
<dbReference type="InterPro" id="IPR016036">
    <property type="entry name" value="Malonyl_transacylase_ACP-bd"/>
</dbReference>
<dbReference type="Pfam" id="PF14765">
    <property type="entry name" value="PS-DH"/>
    <property type="match status" value="1"/>
</dbReference>
<evidence type="ECO:0000256" key="4">
    <source>
        <dbReference type="ARBA" id="ARBA00023268"/>
    </source>
</evidence>
<dbReference type="InterPro" id="IPR020843">
    <property type="entry name" value="ER"/>
</dbReference>
<feature type="compositionally biased region" description="Polar residues" evidence="6">
    <location>
        <begin position="1"/>
        <end position="17"/>
    </location>
</feature>
<dbReference type="InterPro" id="IPR042104">
    <property type="entry name" value="PKS_dehydratase_sf"/>
</dbReference>
<dbReference type="InterPro" id="IPR036736">
    <property type="entry name" value="ACP-like_sf"/>
</dbReference>
<dbReference type="SMART" id="SM00825">
    <property type="entry name" value="PKS_KS"/>
    <property type="match status" value="1"/>
</dbReference>
<dbReference type="RefSeq" id="XP_022393798.1">
    <property type="nucleotide sequence ID" value="XM_022528377.1"/>
</dbReference>
<dbReference type="PROSITE" id="PS00606">
    <property type="entry name" value="KS3_1"/>
    <property type="match status" value="1"/>
</dbReference>
<dbReference type="InterPro" id="IPR014031">
    <property type="entry name" value="Ketoacyl_synth_C"/>
</dbReference>
<dbReference type="SMART" id="SM00827">
    <property type="entry name" value="PKS_AT"/>
    <property type="match status" value="1"/>
</dbReference>
<dbReference type="InterPro" id="IPR036291">
    <property type="entry name" value="NAD(P)-bd_dom_sf"/>
</dbReference>
<dbReference type="Gene3D" id="3.40.50.720">
    <property type="entry name" value="NAD(P)-binding Rossmann-like Domain"/>
    <property type="match status" value="2"/>
</dbReference>
<dbReference type="CDD" id="cd00833">
    <property type="entry name" value="PKS"/>
    <property type="match status" value="1"/>
</dbReference>
<dbReference type="GO" id="GO:0016491">
    <property type="term" value="F:oxidoreductase activity"/>
    <property type="evidence" value="ECO:0007669"/>
    <property type="project" value="InterPro"/>
</dbReference>
<accession>A0A1F8AEJ0</accession>
<evidence type="ECO:0000256" key="1">
    <source>
        <dbReference type="ARBA" id="ARBA00022450"/>
    </source>
</evidence>
<dbReference type="SMART" id="SM00823">
    <property type="entry name" value="PKS_PP"/>
    <property type="match status" value="1"/>
</dbReference>
<dbReference type="SUPFAM" id="SSF55048">
    <property type="entry name" value="Probable ACP-binding domain of malonyl-CoA ACP transacylase"/>
    <property type="match status" value="1"/>
</dbReference>
<dbReference type="InterPro" id="IPR016039">
    <property type="entry name" value="Thiolase-like"/>
</dbReference>
<dbReference type="EMBL" id="LYCR01000005">
    <property type="protein sequence ID" value="OGM50081.1"/>
    <property type="molecule type" value="Genomic_DNA"/>
</dbReference>
<keyword evidence="11" id="KW-1185">Reference proteome</keyword>
<dbReference type="Pfam" id="PF13602">
    <property type="entry name" value="ADH_zinc_N_2"/>
    <property type="match status" value="1"/>
</dbReference>
<dbReference type="InterPro" id="IPR001227">
    <property type="entry name" value="Ac_transferase_dom_sf"/>
</dbReference>
<dbReference type="SUPFAM" id="SSF47336">
    <property type="entry name" value="ACP-like"/>
    <property type="match status" value="1"/>
</dbReference>
<dbReference type="STRING" id="109264.A0A1F8AEJ0"/>
<dbReference type="Pfam" id="PF00109">
    <property type="entry name" value="ketoacyl-synt"/>
    <property type="match status" value="1"/>
</dbReference>
<dbReference type="InterPro" id="IPR049900">
    <property type="entry name" value="PKS_mFAS_DH"/>
</dbReference>
<dbReference type="Pfam" id="PF16197">
    <property type="entry name" value="KAsynt_C_assoc"/>
    <property type="match status" value="1"/>
</dbReference>
<name>A0A1F8AEJ0_9EURO</name>
<evidence type="ECO:0000259" key="9">
    <source>
        <dbReference type="PROSITE" id="PS52019"/>
    </source>
</evidence>
<dbReference type="SMART" id="SM00822">
    <property type="entry name" value="PKS_KR"/>
    <property type="match status" value="1"/>
</dbReference>
<dbReference type="Pfam" id="PF21089">
    <property type="entry name" value="PKS_DH_N"/>
    <property type="match status" value="1"/>
</dbReference>
<dbReference type="PANTHER" id="PTHR43775">
    <property type="entry name" value="FATTY ACID SYNTHASE"/>
    <property type="match status" value="1"/>
</dbReference>
<evidence type="ECO:0000313" key="10">
    <source>
        <dbReference type="EMBL" id="OGM50081.1"/>
    </source>
</evidence>
<dbReference type="InterPro" id="IPR049551">
    <property type="entry name" value="PKS_DH_C"/>
</dbReference>
<dbReference type="GO" id="GO:0031177">
    <property type="term" value="F:phosphopantetheine binding"/>
    <property type="evidence" value="ECO:0007669"/>
    <property type="project" value="InterPro"/>
</dbReference>
<dbReference type="InterPro" id="IPR057326">
    <property type="entry name" value="KR_dom"/>
</dbReference>
<dbReference type="Gene3D" id="3.10.129.110">
    <property type="entry name" value="Polyketide synthase dehydratase"/>
    <property type="match status" value="1"/>
</dbReference>
<evidence type="ECO:0000313" key="11">
    <source>
        <dbReference type="Proteomes" id="UP000179179"/>
    </source>
</evidence>
<dbReference type="Gene3D" id="1.10.1200.10">
    <property type="entry name" value="ACP-like"/>
    <property type="match status" value="1"/>
</dbReference>
<reference evidence="10 11" key="1">
    <citation type="journal article" date="2016" name="Genome Biol. Evol.">
        <title>Draft genome sequence of an aflatoxigenic Aspergillus species, A. bombycis.</title>
        <authorList>
            <person name="Moore G.G."/>
            <person name="Mack B.M."/>
            <person name="Beltz S.B."/>
            <person name="Gilbert M.K."/>
        </authorList>
    </citation>
    <scope>NUCLEOTIDE SEQUENCE [LARGE SCALE GENOMIC DNA]</scope>
    <source>
        <strain evidence="11">NRRL 26010</strain>
    </source>
</reference>
<dbReference type="OrthoDB" id="329835at2759"/>
<dbReference type="InterPro" id="IPR009081">
    <property type="entry name" value="PP-bd_ACP"/>
</dbReference>
<dbReference type="SMART" id="SM00829">
    <property type="entry name" value="PKS_ER"/>
    <property type="match status" value="1"/>
</dbReference>
<dbReference type="GO" id="GO:0004315">
    <property type="term" value="F:3-oxoacyl-[acyl-carrier-protein] synthase activity"/>
    <property type="evidence" value="ECO:0007669"/>
    <property type="project" value="InterPro"/>
</dbReference>
<dbReference type="SUPFAM" id="SSF50129">
    <property type="entry name" value="GroES-like"/>
    <property type="match status" value="1"/>
</dbReference>
<dbReference type="PROSITE" id="PS50075">
    <property type="entry name" value="CARRIER"/>
    <property type="match status" value="1"/>
</dbReference>
<dbReference type="InterPro" id="IPR011032">
    <property type="entry name" value="GroES-like_sf"/>
</dbReference>
<dbReference type="Gene3D" id="3.30.70.3290">
    <property type="match status" value="1"/>
</dbReference>
<dbReference type="Gene3D" id="3.90.180.10">
    <property type="entry name" value="Medium-chain alcohol dehydrogenases, catalytic domain"/>
    <property type="match status" value="1"/>
</dbReference>
<dbReference type="InterPro" id="IPR020806">
    <property type="entry name" value="PKS_PP-bd"/>
</dbReference>
<feature type="domain" description="Carrier" evidence="7">
    <location>
        <begin position="2208"/>
        <end position="2285"/>
    </location>
</feature>
<proteinExistence type="predicted"/>
<evidence type="ECO:0000259" key="7">
    <source>
        <dbReference type="PROSITE" id="PS50075"/>
    </source>
</evidence>
<keyword evidence="1" id="KW-0596">Phosphopantetheine</keyword>
<protein>
    <submittedName>
        <fullName evidence="10">Uncharacterized protein</fullName>
    </submittedName>
</protein>
<dbReference type="GO" id="GO:0006633">
    <property type="term" value="P:fatty acid biosynthetic process"/>
    <property type="evidence" value="ECO:0007669"/>
    <property type="project" value="InterPro"/>
</dbReference>
<evidence type="ECO:0000256" key="3">
    <source>
        <dbReference type="ARBA" id="ARBA00022679"/>
    </source>
</evidence>
<feature type="region of interest" description="Disordered" evidence="6">
    <location>
        <begin position="1"/>
        <end position="24"/>
    </location>
</feature>
<dbReference type="SUPFAM" id="SSF53901">
    <property type="entry name" value="Thiolase-like"/>
    <property type="match status" value="1"/>
</dbReference>
<keyword evidence="4" id="KW-0511">Multifunctional enzyme</keyword>
<dbReference type="Pfam" id="PF00550">
    <property type="entry name" value="PP-binding"/>
    <property type="match status" value="1"/>
</dbReference>
<dbReference type="InterPro" id="IPR049552">
    <property type="entry name" value="PKS_DH_N"/>
</dbReference>
<evidence type="ECO:0000256" key="6">
    <source>
        <dbReference type="SAM" id="MobiDB-lite"/>
    </source>
</evidence>
<comment type="caution">
    <text evidence="10">The sequence shown here is derived from an EMBL/GenBank/DDBJ whole genome shotgun (WGS) entry which is preliminary data.</text>
</comment>
<feature type="domain" description="PKS/mFAS DH" evidence="9">
    <location>
        <begin position="952"/>
        <end position="1304"/>
    </location>
</feature>
<dbReference type="InterPro" id="IPR013968">
    <property type="entry name" value="PKS_KR"/>
</dbReference>
<dbReference type="GO" id="GO:0004312">
    <property type="term" value="F:fatty acid synthase activity"/>
    <property type="evidence" value="ECO:0007669"/>
    <property type="project" value="TreeGrafter"/>
</dbReference>